<evidence type="ECO:0000313" key="3">
    <source>
        <dbReference type="Proteomes" id="UP000054217"/>
    </source>
</evidence>
<dbReference type="Proteomes" id="UP000054217">
    <property type="component" value="Unassembled WGS sequence"/>
</dbReference>
<dbReference type="Pfam" id="PF18758">
    <property type="entry name" value="KDZ"/>
    <property type="match status" value="1"/>
</dbReference>
<organism evidence="2 3">
    <name type="scientific">Pisolithus tinctorius Marx 270</name>
    <dbReference type="NCBI Taxonomy" id="870435"/>
    <lineage>
        <taxon>Eukaryota</taxon>
        <taxon>Fungi</taxon>
        <taxon>Dikarya</taxon>
        <taxon>Basidiomycota</taxon>
        <taxon>Agaricomycotina</taxon>
        <taxon>Agaricomycetes</taxon>
        <taxon>Agaricomycetidae</taxon>
        <taxon>Boletales</taxon>
        <taxon>Sclerodermatineae</taxon>
        <taxon>Pisolithaceae</taxon>
        <taxon>Pisolithus</taxon>
    </lineage>
</organism>
<dbReference type="PANTHER" id="PTHR33096">
    <property type="entry name" value="CXC2 DOMAIN-CONTAINING PROTEIN"/>
    <property type="match status" value="1"/>
</dbReference>
<protein>
    <recommendedName>
        <fullName evidence="4">CxC1-like cysteine cluster associated with KDZ transposases domain-containing protein</fullName>
    </recommendedName>
</protein>
<evidence type="ECO:0008006" key="4">
    <source>
        <dbReference type="Google" id="ProtNLM"/>
    </source>
</evidence>
<evidence type="ECO:0000313" key="2">
    <source>
        <dbReference type="EMBL" id="KIN95750.1"/>
    </source>
</evidence>
<dbReference type="HOGENOM" id="CLU_013084_2_0_1"/>
<dbReference type="InParanoid" id="A0A0C3NJA9"/>
<feature type="compositionally biased region" description="Acidic residues" evidence="1">
    <location>
        <begin position="917"/>
        <end position="932"/>
    </location>
</feature>
<dbReference type="InterPro" id="IPR040521">
    <property type="entry name" value="KDZ"/>
</dbReference>
<dbReference type="STRING" id="870435.A0A0C3NJA9"/>
<evidence type="ECO:0000256" key="1">
    <source>
        <dbReference type="SAM" id="MobiDB-lite"/>
    </source>
</evidence>
<sequence>MSPGKLWTKQPRNRTRLSLGLVREVRSAGSQGVARTRLTHTVYNQKTLAVKAAEAQNDQAERIGKVTPEALANMQALHSWEDCEEAVLDGVLDGTHILEISNAGGELSDLIRDMYSDFEAGSEKCTKRVDHRMHRDRIIRHSQAFDLQMPALTRSYLEWNHAQASTPARGHFAERVEAEDLGNGLSAGTWRVHVVDVFRAEKVNLVISADDSYIASALVRQGFMPCSPIRPSVAITINALELYRVARLRSPHFSIQAFVKTICDLQGVAFRRYLSCQFSIALNLYLNILNGVEALVMEALSRTSNDWCLQHACPACTYELKDEPRLKFKILYAMDGNDSLKRILRHIVEDEDSHELPTTQKVPTTRYLSREFVDSFAQSAPIQSTSKDVETGDENPCAGRWKNMDEQKTKQTWGVYDETGIFLAVCRHGMSLLIADMVQSGELAKYPIAVVSRLMKVFGADLGGGYDIGCQFSTTLAKSVIGKDVEQNRHTCLVPAFHGHAHRQLCQLSHLMVYTEGLGLEDLETCERMFSKSNALASSLRYASAFHRQQAINAYFSHNDAYEVYASISNFIYSNYKQALLIIPDCEFVLLSLKCELGVTADTEFTTWLQEERNYLEGLEMEPLNETLQMEYWRALVNLEASKKDLDLKSALWDVTTPSDLKDYATYTHKTWKAETARRHAVEMYNKDLRIVQDLEKALVVAWIFELSKMNRAGAGYKMRKHIAKVLQVCSSAICIALEQYNTAACAMDPPHRILKWDEVVEYAFIAEFNLLRDAQQDMSQRPWATPAGRSAMDHYFKLLRAREEIEHLEVEACRLLTYLRDEERFLDESEQQARALHPPLAHQIACYCSIHSCFTSQHLKCLHDITKLPGYKGSLSFGESVRMGPGESASKPHVIILPSLINTVCSQLMDSDDIDTQENLEEEEEEEEEKEETSRMVLEVLDATIYESTT</sequence>
<dbReference type="AlphaFoldDB" id="A0A0C3NJA9"/>
<proteinExistence type="predicted"/>
<dbReference type="PANTHER" id="PTHR33096:SF1">
    <property type="entry name" value="CXC1-LIKE CYSTEINE CLUSTER ASSOCIATED WITH KDZ TRANSPOSASES DOMAIN-CONTAINING PROTEIN"/>
    <property type="match status" value="1"/>
</dbReference>
<name>A0A0C3NJA9_PISTI</name>
<reference evidence="2 3" key="1">
    <citation type="submission" date="2014-04" db="EMBL/GenBank/DDBJ databases">
        <authorList>
            <consortium name="DOE Joint Genome Institute"/>
            <person name="Kuo A."/>
            <person name="Kohler A."/>
            <person name="Costa M.D."/>
            <person name="Nagy L.G."/>
            <person name="Floudas D."/>
            <person name="Copeland A."/>
            <person name="Barry K.W."/>
            <person name="Cichocki N."/>
            <person name="Veneault-Fourrey C."/>
            <person name="LaButti K."/>
            <person name="Lindquist E.A."/>
            <person name="Lipzen A."/>
            <person name="Lundell T."/>
            <person name="Morin E."/>
            <person name="Murat C."/>
            <person name="Sun H."/>
            <person name="Tunlid A."/>
            <person name="Henrissat B."/>
            <person name="Grigoriev I.V."/>
            <person name="Hibbett D.S."/>
            <person name="Martin F."/>
            <person name="Nordberg H.P."/>
            <person name="Cantor M.N."/>
            <person name="Hua S.X."/>
        </authorList>
    </citation>
    <scope>NUCLEOTIDE SEQUENCE [LARGE SCALE GENOMIC DNA]</scope>
    <source>
        <strain evidence="2 3">Marx 270</strain>
    </source>
</reference>
<gene>
    <name evidence="2" type="ORF">M404DRAFT_33890</name>
</gene>
<accession>A0A0C3NJA9</accession>
<reference evidence="3" key="2">
    <citation type="submission" date="2015-01" db="EMBL/GenBank/DDBJ databases">
        <title>Evolutionary Origins and Diversification of the Mycorrhizal Mutualists.</title>
        <authorList>
            <consortium name="DOE Joint Genome Institute"/>
            <consortium name="Mycorrhizal Genomics Consortium"/>
            <person name="Kohler A."/>
            <person name="Kuo A."/>
            <person name="Nagy L.G."/>
            <person name="Floudas D."/>
            <person name="Copeland A."/>
            <person name="Barry K.W."/>
            <person name="Cichocki N."/>
            <person name="Veneault-Fourrey C."/>
            <person name="LaButti K."/>
            <person name="Lindquist E.A."/>
            <person name="Lipzen A."/>
            <person name="Lundell T."/>
            <person name="Morin E."/>
            <person name="Murat C."/>
            <person name="Riley R."/>
            <person name="Ohm R."/>
            <person name="Sun H."/>
            <person name="Tunlid A."/>
            <person name="Henrissat B."/>
            <person name="Grigoriev I.V."/>
            <person name="Hibbett D.S."/>
            <person name="Martin F."/>
        </authorList>
    </citation>
    <scope>NUCLEOTIDE SEQUENCE [LARGE SCALE GENOMIC DNA]</scope>
    <source>
        <strain evidence="3">Marx 270</strain>
    </source>
</reference>
<keyword evidence="3" id="KW-1185">Reference proteome</keyword>
<dbReference type="EMBL" id="KN832061">
    <property type="protein sequence ID" value="KIN95750.1"/>
    <property type="molecule type" value="Genomic_DNA"/>
</dbReference>
<feature type="region of interest" description="Disordered" evidence="1">
    <location>
        <begin position="917"/>
        <end position="951"/>
    </location>
</feature>
<dbReference type="OrthoDB" id="2665372at2759"/>